<sequence length="30" mass="3101">MAAIAHDAPAAEHGRPRFTALRGARGTRAA</sequence>
<dbReference type="EMBL" id="PTIX01000016">
    <property type="protein sequence ID" value="PPK65100.1"/>
    <property type="molecule type" value="Genomic_DNA"/>
</dbReference>
<proteinExistence type="predicted"/>
<evidence type="ECO:0000313" key="3">
    <source>
        <dbReference type="Proteomes" id="UP000239203"/>
    </source>
</evidence>
<organism evidence="2 3">
    <name type="scientific">Actinokineospora auranticolor</name>
    <dbReference type="NCBI Taxonomy" id="155976"/>
    <lineage>
        <taxon>Bacteria</taxon>
        <taxon>Bacillati</taxon>
        <taxon>Actinomycetota</taxon>
        <taxon>Actinomycetes</taxon>
        <taxon>Pseudonocardiales</taxon>
        <taxon>Pseudonocardiaceae</taxon>
        <taxon>Actinokineospora</taxon>
    </lineage>
</organism>
<protein>
    <submittedName>
        <fullName evidence="2">Uncharacterized protein</fullName>
    </submittedName>
</protein>
<keyword evidence="3" id="KW-1185">Reference proteome</keyword>
<comment type="caution">
    <text evidence="2">The sequence shown here is derived from an EMBL/GenBank/DDBJ whole genome shotgun (WGS) entry which is preliminary data.</text>
</comment>
<feature type="region of interest" description="Disordered" evidence="1">
    <location>
        <begin position="1"/>
        <end position="30"/>
    </location>
</feature>
<dbReference type="Proteomes" id="UP000239203">
    <property type="component" value="Unassembled WGS sequence"/>
</dbReference>
<name>A0A2S6GIS2_9PSEU</name>
<feature type="compositionally biased region" description="Low complexity" evidence="1">
    <location>
        <begin position="17"/>
        <end position="30"/>
    </location>
</feature>
<gene>
    <name evidence="2" type="ORF">CLV40_116143</name>
</gene>
<reference evidence="2 3" key="1">
    <citation type="submission" date="2018-02" db="EMBL/GenBank/DDBJ databases">
        <title>Genomic Encyclopedia of Archaeal and Bacterial Type Strains, Phase II (KMG-II): from individual species to whole genera.</title>
        <authorList>
            <person name="Goeker M."/>
        </authorList>
    </citation>
    <scope>NUCLEOTIDE SEQUENCE [LARGE SCALE GENOMIC DNA]</scope>
    <source>
        <strain evidence="2 3">YU 961-1</strain>
    </source>
</reference>
<evidence type="ECO:0000313" key="2">
    <source>
        <dbReference type="EMBL" id="PPK65100.1"/>
    </source>
</evidence>
<dbReference type="AlphaFoldDB" id="A0A2S6GIS2"/>
<evidence type="ECO:0000256" key="1">
    <source>
        <dbReference type="SAM" id="MobiDB-lite"/>
    </source>
</evidence>
<accession>A0A2S6GIS2</accession>